<sequence>MTSVAKKRRFWCLLIVTSCTVFFVLARFLPLSDNIQIQRTAAVPSTYLFRKMAAQKRDAILNTRTLPNSTYSRISFIDRRQTYKVGEVLIVTITLYDSTGTRIRSGGDMLRLLLKEAKLGANVNGNVTDNGDGTYTGKVLLPWRGESQLVVYLSIPRQLHEIVVNAANEYGTMRHILGIFTRNNTNIRTPCGPIKVIKGFDSLCNLTEMAYNMPWYCVKPKPAEFTCKHWTLSVTASNFTLSPSVTHALLAHQHKVFPKKTFITVKGDRTSMRTSETPCDKRPREQTWDFGTSGFYYNYTWVNIGCRNRYKMTRKQYSKCLAHRHLVLIGDSNVRSYLEFFTRFLKLKITSGNPFDNKPDLVFGHNISQSISAMWRPHGVPYFAAYPYRNEVLVPTSVILDRLKVLRDNRPIVVIHLWSHMLAIPIHIVEERIRDVRKAVERLLSRAPNVTVVIKGPQSHLESQIYLQVDFKRVSFERIWQHEFRYLKNKVIYLNYWDITTGSESKQLHPSQKILSDMVNTFINHVCDV</sequence>
<evidence type="ECO:0000313" key="2">
    <source>
        <dbReference type="EMBL" id="OWF54435.1"/>
    </source>
</evidence>
<accession>A0A210R0J3</accession>
<evidence type="ECO:0000259" key="1">
    <source>
        <dbReference type="Pfam" id="PF24536"/>
    </source>
</evidence>
<dbReference type="EMBL" id="NEDP02001046">
    <property type="protein sequence ID" value="OWF54435.1"/>
    <property type="molecule type" value="Genomic_DNA"/>
</dbReference>
<dbReference type="Proteomes" id="UP000242188">
    <property type="component" value="Unassembled WGS sequence"/>
</dbReference>
<dbReference type="PANTHER" id="PTHR16165">
    <property type="entry name" value="NXPE FAMILY MEMBER"/>
    <property type="match status" value="1"/>
</dbReference>
<dbReference type="AlphaFoldDB" id="A0A210R0J3"/>
<dbReference type="STRING" id="6573.A0A210R0J3"/>
<keyword evidence="3" id="KW-1185">Reference proteome</keyword>
<feature type="domain" description="NXPE C-terminal" evidence="1">
    <location>
        <begin position="301"/>
        <end position="527"/>
    </location>
</feature>
<name>A0A210R0J3_MIZYE</name>
<dbReference type="InterPro" id="IPR057106">
    <property type="entry name" value="NXPE4_C"/>
</dbReference>
<comment type="caution">
    <text evidence="2">The sequence shown here is derived from an EMBL/GenBank/DDBJ whole genome shotgun (WGS) entry which is preliminary data.</text>
</comment>
<dbReference type="Gene3D" id="2.60.40.10">
    <property type="entry name" value="Immunoglobulins"/>
    <property type="match status" value="1"/>
</dbReference>
<dbReference type="OrthoDB" id="8675562at2759"/>
<proteinExistence type="predicted"/>
<dbReference type="Pfam" id="PF24536">
    <property type="entry name" value="NXPE4_C"/>
    <property type="match status" value="1"/>
</dbReference>
<reference evidence="2 3" key="1">
    <citation type="journal article" date="2017" name="Nat. Ecol. Evol.">
        <title>Scallop genome provides insights into evolution of bilaterian karyotype and development.</title>
        <authorList>
            <person name="Wang S."/>
            <person name="Zhang J."/>
            <person name="Jiao W."/>
            <person name="Li J."/>
            <person name="Xun X."/>
            <person name="Sun Y."/>
            <person name="Guo X."/>
            <person name="Huan P."/>
            <person name="Dong B."/>
            <person name="Zhang L."/>
            <person name="Hu X."/>
            <person name="Sun X."/>
            <person name="Wang J."/>
            <person name="Zhao C."/>
            <person name="Wang Y."/>
            <person name="Wang D."/>
            <person name="Huang X."/>
            <person name="Wang R."/>
            <person name="Lv J."/>
            <person name="Li Y."/>
            <person name="Zhang Z."/>
            <person name="Liu B."/>
            <person name="Lu W."/>
            <person name="Hui Y."/>
            <person name="Liang J."/>
            <person name="Zhou Z."/>
            <person name="Hou R."/>
            <person name="Li X."/>
            <person name="Liu Y."/>
            <person name="Li H."/>
            <person name="Ning X."/>
            <person name="Lin Y."/>
            <person name="Zhao L."/>
            <person name="Xing Q."/>
            <person name="Dou J."/>
            <person name="Li Y."/>
            <person name="Mao J."/>
            <person name="Guo H."/>
            <person name="Dou H."/>
            <person name="Li T."/>
            <person name="Mu C."/>
            <person name="Jiang W."/>
            <person name="Fu Q."/>
            <person name="Fu X."/>
            <person name="Miao Y."/>
            <person name="Liu J."/>
            <person name="Yu Q."/>
            <person name="Li R."/>
            <person name="Liao H."/>
            <person name="Li X."/>
            <person name="Kong Y."/>
            <person name="Jiang Z."/>
            <person name="Chourrout D."/>
            <person name="Li R."/>
            <person name="Bao Z."/>
        </authorList>
    </citation>
    <scope>NUCLEOTIDE SEQUENCE [LARGE SCALE GENOMIC DNA]</scope>
    <source>
        <strain evidence="2 3">PY_sf001</strain>
    </source>
</reference>
<dbReference type="InterPro" id="IPR013783">
    <property type="entry name" value="Ig-like_fold"/>
</dbReference>
<evidence type="ECO:0000313" key="3">
    <source>
        <dbReference type="Proteomes" id="UP000242188"/>
    </source>
</evidence>
<organism evidence="2 3">
    <name type="scientific">Mizuhopecten yessoensis</name>
    <name type="common">Japanese scallop</name>
    <name type="synonym">Patinopecten yessoensis</name>
    <dbReference type="NCBI Taxonomy" id="6573"/>
    <lineage>
        <taxon>Eukaryota</taxon>
        <taxon>Metazoa</taxon>
        <taxon>Spiralia</taxon>
        <taxon>Lophotrochozoa</taxon>
        <taxon>Mollusca</taxon>
        <taxon>Bivalvia</taxon>
        <taxon>Autobranchia</taxon>
        <taxon>Pteriomorphia</taxon>
        <taxon>Pectinida</taxon>
        <taxon>Pectinoidea</taxon>
        <taxon>Pectinidae</taxon>
        <taxon>Mizuhopecten</taxon>
    </lineage>
</organism>
<dbReference type="PANTHER" id="PTHR16165:SF5">
    <property type="entry name" value="NXPE FAMILY MEMBER 3"/>
    <property type="match status" value="1"/>
</dbReference>
<protein>
    <submittedName>
        <fullName evidence="2">NXPE family member 4</fullName>
    </submittedName>
</protein>
<gene>
    <name evidence="2" type="ORF">KP79_PYT08648</name>
</gene>